<dbReference type="PANTHER" id="PTHR24392">
    <property type="entry name" value="ZINC FINGER PROTEIN"/>
    <property type="match status" value="1"/>
</dbReference>
<keyword evidence="5" id="KW-0862">Zinc</keyword>
<proteinExistence type="predicted"/>
<evidence type="ECO:0000256" key="8">
    <source>
        <dbReference type="PROSITE-ProRule" id="PRU00042"/>
    </source>
</evidence>
<keyword evidence="6" id="KW-0238">DNA-binding</keyword>
<gene>
    <name evidence="11" type="ORF">ACAOBT_LOCUS25431</name>
</gene>
<dbReference type="PROSITE" id="PS50157">
    <property type="entry name" value="ZINC_FINGER_C2H2_2"/>
    <property type="match status" value="2"/>
</dbReference>
<dbReference type="PANTHER" id="PTHR24392:SF31">
    <property type="entry name" value="C2H2-TYPE DOMAIN-CONTAINING PROTEIN"/>
    <property type="match status" value="1"/>
</dbReference>
<dbReference type="Proteomes" id="UP001152888">
    <property type="component" value="Unassembled WGS sequence"/>
</dbReference>
<dbReference type="SUPFAM" id="SSF57667">
    <property type="entry name" value="beta-beta-alpha zinc fingers"/>
    <property type="match status" value="1"/>
</dbReference>
<reference evidence="11" key="1">
    <citation type="submission" date="2022-03" db="EMBL/GenBank/DDBJ databases">
        <authorList>
            <person name="Sayadi A."/>
        </authorList>
    </citation>
    <scope>NUCLEOTIDE SEQUENCE</scope>
</reference>
<sequence length="367" mass="42403">MEKDGESKFIMIDLTTKEEIEDADTKDACSTSDLVDRIKKEEIPIEELDQCEMIDVKDQNLFKIEIKNEELGSHEDMDTLDPAIHCDKPSMESVMLDSIKSENAEIYPLQLKEELDIKDETDPSSESAGVESATRMTTAGQNSLTCFNCNYSANSKFSLVRHMTTQHKKSHRLEHTCKPCHKTYKKKCSLDDHVIKHHPDLIDSVTNRIYRCPECDYRTISKNYMATHLWTHSEFRKFRPFKCSQCHEVFRTAAAIYDHMFKSHPDSISSNSRETLACQMCRFKTTRGKKWLDDHIIYKHPHSTEAVTSEIFSCVQCDYKTTIKERLPSHALSHSKNTVKSELFECAFCCTSYQSKLGLEFHMAKVH</sequence>
<evidence type="ECO:0000256" key="6">
    <source>
        <dbReference type="ARBA" id="ARBA00023125"/>
    </source>
</evidence>
<accession>A0A9P0LWZ4</accession>
<dbReference type="PROSITE" id="PS00028">
    <property type="entry name" value="ZINC_FINGER_C2H2_1"/>
    <property type="match status" value="2"/>
</dbReference>
<evidence type="ECO:0000313" key="12">
    <source>
        <dbReference type="Proteomes" id="UP001152888"/>
    </source>
</evidence>
<dbReference type="AlphaFoldDB" id="A0A9P0LWZ4"/>
<dbReference type="InterPro" id="IPR036236">
    <property type="entry name" value="Znf_C2H2_sf"/>
</dbReference>
<name>A0A9P0LWZ4_ACAOB</name>
<keyword evidence="7" id="KW-0539">Nucleus</keyword>
<comment type="subcellular location">
    <subcellularLocation>
        <location evidence="1">Nucleus</location>
    </subcellularLocation>
</comment>
<evidence type="ECO:0000256" key="3">
    <source>
        <dbReference type="ARBA" id="ARBA00022737"/>
    </source>
</evidence>
<keyword evidence="4 8" id="KW-0863">Zinc-finger</keyword>
<dbReference type="Gene3D" id="3.30.160.60">
    <property type="entry name" value="Classic Zinc Finger"/>
    <property type="match status" value="3"/>
</dbReference>
<evidence type="ECO:0000256" key="7">
    <source>
        <dbReference type="ARBA" id="ARBA00023242"/>
    </source>
</evidence>
<evidence type="ECO:0000256" key="5">
    <source>
        <dbReference type="ARBA" id="ARBA00022833"/>
    </source>
</evidence>
<dbReference type="SMART" id="SM00355">
    <property type="entry name" value="ZnF_C2H2"/>
    <property type="match status" value="7"/>
</dbReference>
<evidence type="ECO:0000259" key="10">
    <source>
        <dbReference type="PROSITE" id="PS50157"/>
    </source>
</evidence>
<keyword evidence="2" id="KW-0479">Metal-binding</keyword>
<keyword evidence="3" id="KW-0677">Repeat</keyword>
<dbReference type="InterPro" id="IPR013087">
    <property type="entry name" value="Znf_C2H2_type"/>
</dbReference>
<evidence type="ECO:0000256" key="2">
    <source>
        <dbReference type="ARBA" id="ARBA00022723"/>
    </source>
</evidence>
<evidence type="ECO:0000256" key="1">
    <source>
        <dbReference type="ARBA" id="ARBA00004123"/>
    </source>
</evidence>
<evidence type="ECO:0000313" key="11">
    <source>
        <dbReference type="EMBL" id="CAH2000240.1"/>
    </source>
</evidence>
<feature type="domain" description="C2H2-type" evidence="10">
    <location>
        <begin position="210"/>
        <end position="237"/>
    </location>
</feature>
<evidence type="ECO:0000256" key="9">
    <source>
        <dbReference type="SAM" id="MobiDB-lite"/>
    </source>
</evidence>
<dbReference type="OrthoDB" id="3561125at2759"/>
<comment type="caution">
    <text evidence="11">The sequence shown here is derived from an EMBL/GenBank/DDBJ whole genome shotgun (WGS) entry which is preliminary data.</text>
</comment>
<feature type="domain" description="C2H2-type" evidence="10">
    <location>
        <begin position="241"/>
        <end position="264"/>
    </location>
</feature>
<protein>
    <recommendedName>
        <fullName evidence="10">C2H2-type domain-containing protein</fullName>
    </recommendedName>
</protein>
<evidence type="ECO:0000256" key="4">
    <source>
        <dbReference type="ARBA" id="ARBA00022771"/>
    </source>
</evidence>
<dbReference type="GO" id="GO:0003677">
    <property type="term" value="F:DNA binding"/>
    <property type="evidence" value="ECO:0007669"/>
    <property type="project" value="UniProtKB-KW"/>
</dbReference>
<feature type="region of interest" description="Disordered" evidence="9">
    <location>
        <begin position="114"/>
        <end position="135"/>
    </location>
</feature>
<dbReference type="GO" id="GO:0005634">
    <property type="term" value="C:nucleus"/>
    <property type="evidence" value="ECO:0007669"/>
    <property type="project" value="UniProtKB-SubCell"/>
</dbReference>
<keyword evidence="12" id="KW-1185">Reference proteome</keyword>
<organism evidence="11 12">
    <name type="scientific">Acanthoscelides obtectus</name>
    <name type="common">Bean weevil</name>
    <name type="synonym">Bruchus obtectus</name>
    <dbReference type="NCBI Taxonomy" id="200917"/>
    <lineage>
        <taxon>Eukaryota</taxon>
        <taxon>Metazoa</taxon>
        <taxon>Ecdysozoa</taxon>
        <taxon>Arthropoda</taxon>
        <taxon>Hexapoda</taxon>
        <taxon>Insecta</taxon>
        <taxon>Pterygota</taxon>
        <taxon>Neoptera</taxon>
        <taxon>Endopterygota</taxon>
        <taxon>Coleoptera</taxon>
        <taxon>Polyphaga</taxon>
        <taxon>Cucujiformia</taxon>
        <taxon>Chrysomeloidea</taxon>
        <taxon>Chrysomelidae</taxon>
        <taxon>Bruchinae</taxon>
        <taxon>Bruchini</taxon>
        <taxon>Acanthoscelides</taxon>
    </lineage>
</organism>
<dbReference type="EMBL" id="CAKOFQ010007396">
    <property type="protein sequence ID" value="CAH2000240.1"/>
    <property type="molecule type" value="Genomic_DNA"/>
</dbReference>
<dbReference type="GO" id="GO:0008270">
    <property type="term" value="F:zinc ion binding"/>
    <property type="evidence" value="ECO:0007669"/>
    <property type="project" value="UniProtKB-KW"/>
</dbReference>